<protein>
    <submittedName>
        <fullName evidence="1">Uncharacterized protein</fullName>
    </submittedName>
</protein>
<keyword evidence="2" id="KW-1185">Reference proteome</keyword>
<proteinExistence type="predicted"/>
<accession>A0AAV7G3P8</accession>
<evidence type="ECO:0000313" key="2">
    <source>
        <dbReference type="Proteomes" id="UP000775213"/>
    </source>
</evidence>
<sequence>MCSLIEIFDLMKSSVVLLISRWLALGSHLSWNSCQGRLRLINGPYSLDYDETMNHSCLLEPISYVDWLVILGSIIGPEGKKYLLFKFLLPKLSPLLLNANAVKAAAERKETSMVASTDRSIIGGKLPA</sequence>
<organism evidence="1 2">
    <name type="scientific">Dendrobium chrysotoxum</name>
    <name type="common">Orchid</name>
    <dbReference type="NCBI Taxonomy" id="161865"/>
    <lineage>
        <taxon>Eukaryota</taxon>
        <taxon>Viridiplantae</taxon>
        <taxon>Streptophyta</taxon>
        <taxon>Embryophyta</taxon>
        <taxon>Tracheophyta</taxon>
        <taxon>Spermatophyta</taxon>
        <taxon>Magnoliopsida</taxon>
        <taxon>Liliopsida</taxon>
        <taxon>Asparagales</taxon>
        <taxon>Orchidaceae</taxon>
        <taxon>Epidendroideae</taxon>
        <taxon>Malaxideae</taxon>
        <taxon>Dendrobiinae</taxon>
        <taxon>Dendrobium</taxon>
    </lineage>
</organism>
<gene>
    <name evidence="1" type="ORF">IEQ34_014612</name>
</gene>
<reference evidence="1 2" key="1">
    <citation type="journal article" date="2021" name="Hortic Res">
        <title>Chromosome-scale assembly of the Dendrobium chrysotoxum genome enhances the understanding of orchid evolution.</title>
        <authorList>
            <person name="Zhang Y."/>
            <person name="Zhang G.Q."/>
            <person name="Zhang D."/>
            <person name="Liu X.D."/>
            <person name="Xu X.Y."/>
            <person name="Sun W.H."/>
            <person name="Yu X."/>
            <person name="Zhu X."/>
            <person name="Wang Z.W."/>
            <person name="Zhao X."/>
            <person name="Zhong W.Y."/>
            <person name="Chen H."/>
            <person name="Yin W.L."/>
            <person name="Huang T."/>
            <person name="Niu S.C."/>
            <person name="Liu Z.J."/>
        </authorList>
    </citation>
    <scope>NUCLEOTIDE SEQUENCE [LARGE SCALE GENOMIC DNA]</scope>
    <source>
        <strain evidence="1">Lindl</strain>
    </source>
</reference>
<evidence type="ECO:0000313" key="1">
    <source>
        <dbReference type="EMBL" id="KAH0456705.1"/>
    </source>
</evidence>
<name>A0AAV7G3P8_DENCH</name>
<comment type="caution">
    <text evidence="1">The sequence shown here is derived from an EMBL/GenBank/DDBJ whole genome shotgun (WGS) entry which is preliminary data.</text>
</comment>
<dbReference type="Proteomes" id="UP000775213">
    <property type="component" value="Unassembled WGS sequence"/>
</dbReference>
<dbReference type="AlphaFoldDB" id="A0AAV7G3P8"/>
<dbReference type="EMBL" id="JAGFBR010000013">
    <property type="protein sequence ID" value="KAH0456705.1"/>
    <property type="molecule type" value="Genomic_DNA"/>
</dbReference>